<proteinExistence type="predicted"/>
<dbReference type="InterPro" id="IPR052717">
    <property type="entry name" value="Vacuolar_transposase_reg"/>
</dbReference>
<sequence length="473" mass="52240">MVERLLQIKVPLAVALAEIHNPPEALLPSEWEVIADCVPLLKPMEDMTTALSGEVYPTLSMVIPMLRGLQYTISNKDPVSLDGMVLKTALIDSITKRFASVEKSNIPQKACFLDPRFKKAGFGIEANGKQAEQRVLSELQSIVSNKKIATAATTSTALSTANKSSIWDLFDAKVQLFKVNETPSSSSMILLRQYSSSHTCLEKKKKGVLVITEECSARTGTARKYLCIPATSVPSERLFSKAGLIANDRRRVDVDDPTEGSTNKSLTIEHAAKKQKVEQRALKPGSLMFSRDTDAVFTSASYLKKLNEQIAKFFFATNTLFRHVGHVEFVKLCQLLRPGYSPPSEKMLAGDLLDTIYEQATAESSEILSGETVTMSLNGWSNVHNEPLIYASVITSSGENYLASTIDTSGNPHNSDYLCTLAKQSVLECKSKFNATVRSFVTDNIANVKKNERSFLNLTSRRKLYITAVRPMY</sequence>
<evidence type="ECO:0000259" key="1">
    <source>
        <dbReference type="Pfam" id="PF05699"/>
    </source>
</evidence>
<reference evidence="2 3" key="1">
    <citation type="journal article" date="2022" name="Nat. Ecol. Evol.">
        <title>A masculinizing supergene underlies an exaggerated male reproductive morph in a spider.</title>
        <authorList>
            <person name="Hendrickx F."/>
            <person name="De Corte Z."/>
            <person name="Sonet G."/>
            <person name="Van Belleghem S.M."/>
            <person name="Kostlbacher S."/>
            <person name="Vangestel C."/>
        </authorList>
    </citation>
    <scope>NUCLEOTIDE SEQUENCE [LARGE SCALE GENOMIC DNA]</scope>
    <source>
        <strain evidence="2">W744_W776</strain>
    </source>
</reference>
<dbReference type="InterPro" id="IPR012337">
    <property type="entry name" value="RNaseH-like_sf"/>
</dbReference>
<dbReference type="AlphaFoldDB" id="A0AAV6UA42"/>
<dbReference type="GO" id="GO:0046983">
    <property type="term" value="F:protein dimerization activity"/>
    <property type="evidence" value="ECO:0007669"/>
    <property type="project" value="InterPro"/>
</dbReference>
<feature type="domain" description="HAT C-terminal dimerisation" evidence="1">
    <location>
        <begin position="221"/>
        <end position="251"/>
    </location>
</feature>
<accession>A0AAV6UA42</accession>
<dbReference type="PANTHER" id="PTHR46169:SF29">
    <property type="entry name" value="DNA REPLICATION-RELATED ELEMENT FACTOR, ISOFORM A"/>
    <property type="match status" value="1"/>
</dbReference>
<dbReference type="Proteomes" id="UP000827092">
    <property type="component" value="Unassembled WGS sequence"/>
</dbReference>
<protein>
    <recommendedName>
        <fullName evidence="1">HAT C-terminal dimerisation domain-containing protein</fullName>
    </recommendedName>
</protein>
<gene>
    <name evidence="2" type="ORF">JTE90_023013</name>
</gene>
<dbReference type="PANTHER" id="PTHR46169">
    <property type="entry name" value="DNA REPLICATION-RELATED ELEMENT FACTOR, ISOFORM A"/>
    <property type="match status" value="1"/>
</dbReference>
<dbReference type="GO" id="GO:0006357">
    <property type="term" value="P:regulation of transcription by RNA polymerase II"/>
    <property type="evidence" value="ECO:0007669"/>
    <property type="project" value="TreeGrafter"/>
</dbReference>
<dbReference type="EMBL" id="JAFNEN010000546">
    <property type="protein sequence ID" value="KAG8180861.1"/>
    <property type="molecule type" value="Genomic_DNA"/>
</dbReference>
<dbReference type="SUPFAM" id="SSF53098">
    <property type="entry name" value="Ribonuclease H-like"/>
    <property type="match status" value="1"/>
</dbReference>
<dbReference type="Pfam" id="PF05699">
    <property type="entry name" value="Dimer_Tnp_hAT"/>
    <property type="match status" value="1"/>
</dbReference>
<evidence type="ECO:0000313" key="2">
    <source>
        <dbReference type="EMBL" id="KAG8180861.1"/>
    </source>
</evidence>
<dbReference type="InterPro" id="IPR008906">
    <property type="entry name" value="HATC_C_dom"/>
</dbReference>
<name>A0AAV6UA42_9ARAC</name>
<organism evidence="2 3">
    <name type="scientific">Oedothorax gibbosus</name>
    <dbReference type="NCBI Taxonomy" id="931172"/>
    <lineage>
        <taxon>Eukaryota</taxon>
        <taxon>Metazoa</taxon>
        <taxon>Ecdysozoa</taxon>
        <taxon>Arthropoda</taxon>
        <taxon>Chelicerata</taxon>
        <taxon>Arachnida</taxon>
        <taxon>Araneae</taxon>
        <taxon>Araneomorphae</taxon>
        <taxon>Entelegynae</taxon>
        <taxon>Araneoidea</taxon>
        <taxon>Linyphiidae</taxon>
        <taxon>Erigoninae</taxon>
        <taxon>Oedothorax</taxon>
    </lineage>
</organism>
<dbReference type="GO" id="GO:0005634">
    <property type="term" value="C:nucleus"/>
    <property type="evidence" value="ECO:0007669"/>
    <property type="project" value="TreeGrafter"/>
</dbReference>
<evidence type="ECO:0000313" key="3">
    <source>
        <dbReference type="Proteomes" id="UP000827092"/>
    </source>
</evidence>
<keyword evidence="3" id="KW-1185">Reference proteome</keyword>
<comment type="caution">
    <text evidence="2">The sequence shown here is derived from an EMBL/GenBank/DDBJ whole genome shotgun (WGS) entry which is preliminary data.</text>
</comment>